<dbReference type="AlphaFoldDB" id="A0A0B7AWJ4"/>
<sequence>CDVKGNEVKSAVDDSFVGMYYDGFFLFSKMDDTDIIKCRIMSCLTLLLPPIFQPCLAHCHTIPLGFLWSIGLSTAVLHFLRLFSL</sequence>
<proteinExistence type="predicted"/>
<keyword evidence="1" id="KW-0472">Membrane</keyword>
<organism evidence="2">
    <name type="scientific">Arion vulgaris</name>
    <dbReference type="NCBI Taxonomy" id="1028688"/>
    <lineage>
        <taxon>Eukaryota</taxon>
        <taxon>Metazoa</taxon>
        <taxon>Spiralia</taxon>
        <taxon>Lophotrochozoa</taxon>
        <taxon>Mollusca</taxon>
        <taxon>Gastropoda</taxon>
        <taxon>Heterobranchia</taxon>
        <taxon>Euthyneura</taxon>
        <taxon>Panpulmonata</taxon>
        <taxon>Eupulmonata</taxon>
        <taxon>Stylommatophora</taxon>
        <taxon>Helicina</taxon>
        <taxon>Arionoidea</taxon>
        <taxon>Arionidae</taxon>
        <taxon>Arion</taxon>
    </lineage>
</organism>
<feature type="non-terminal residue" evidence="2">
    <location>
        <position position="1"/>
    </location>
</feature>
<gene>
    <name evidence="2" type="primary">ORF146921</name>
</gene>
<keyword evidence="1" id="KW-1133">Transmembrane helix</keyword>
<keyword evidence="1" id="KW-0812">Transmembrane</keyword>
<protein>
    <submittedName>
        <fullName evidence="2">Uncharacterized protein</fullName>
    </submittedName>
</protein>
<name>A0A0B7AWJ4_9EUPU</name>
<feature type="transmembrane region" description="Helical" evidence="1">
    <location>
        <begin position="66"/>
        <end position="83"/>
    </location>
</feature>
<accession>A0A0B7AWJ4</accession>
<evidence type="ECO:0000256" key="1">
    <source>
        <dbReference type="SAM" id="Phobius"/>
    </source>
</evidence>
<evidence type="ECO:0000313" key="2">
    <source>
        <dbReference type="EMBL" id="CEK85203.1"/>
    </source>
</evidence>
<dbReference type="EMBL" id="HACG01038338">
    <property type="protein sequence ID" value="CEK85203.1"/>
    <property type="molecule type" value="Transcribed_RNA"/>
</dbReference>
<reference evidence="2" key="1">
    <citation type="submission" date="2014-12" db="EMBL/GenBank/DDBJ databases">
        <title>Insight into the proteome of Arion vulgaris.</title>
        <authorList>
            <person name="Aradska J."/>
            <person name="Bulat T."/>
            <person name="Smidak R."/>
            <person name="Sarate P."/>
            <person name="Gangsoo J."/>
            <person name="Sialana F."/>
            <person name="Bilban M."/>
            <person name="Lubec G."/>
        </authorList>
    </citation>
    <scope>NUCLEOTIDE SEQUENCE</scope>
    <source>
        <tissue evidence="2">Skin</tissue>
    </source>
</reference>